<protein>
    <recommendedName>
        <fullName evidence="5">Dynein light chain</fullName>
    </recommendedName>
</protein>
<comment type="caution">
    <text evidence="2">The sequence shown here is derived from an EMBL/GenBank/DDBJ whole genome shotgun (WGS) entry which is preliminary data.</text>
</comment>
<dbReference type="InterPro" id="IPR005334">
    <property type="entry name" value="Tctex-1-like"/>
</dbReference>
<evidence type="ECO:0000313" key="2">
    <source>
        <dbReference type="EMBL" id="CAF0873771.1"/>
    </source>
</evidence>
<dbReference type="InterPro" id="IPR038586">
    <property type="entry name" value="Tctex-1-like_sf"/>
</dbReference>
<dbReference type="Proteomes" id="UP000663829">
    <property type="component" value="Unassembled WGS sequence"/>
</dbReference>
<name>A0A813Y1H5_9BILA</name>
<organism evidence="2 4">
    <name type="scientific">Didymodactylos carnosus</name>
    <dbReference type="NCBI Taxonomy" id="1234261"/>
    <lineage>
        <taxon>Eukaryota</taxon>
        <taxon>Metazoa</taxon>
        <taxon>Spiralia</taxon>
        <taxon>Gnathifera</taxon>
        <taxon>Rotifera</taxon>
        <taxon>Eurotatoria</taxon>
        <taxon>Bdelloidea</taxon>
        <taxon>Philodinida</taxon>
        <taxon>Philodinidae</taxon>
        <taxon>Didymodactylos</taxon>
    </lineage>
</organism>
<dbReference type="EMBL" id="CAJOBC010001171">
    <property type="protein sequence ID" value="CAF3660909.1"/>
    <property type="molecule type" value="Genomic_DNA"/>
</dbReference>
<dbReference type="AlphaFoldDB" id="A0A813Y1H5"/>
<keyword evidence="4" id="KW-1185">Reference proteome</keyword>
<dbReference type="Pfam" id="PF03645">
    <property type="entry name" value="Tctex-1"/>
    <property type="match status" value="1"/>
</dbReference>
<accession>A0A813Y1H5</accession>
<dbReference type="GO" id="GO:0007018">
    <property type="term" value="P:microtubule-based movement"/>
    <property type="evidence" value="ECO:0007669"/>
    <property type="project" value="TreeGrafter"/>
</dbReference>
<evidence type="ECO:0000256" key="1">
    <source>
        <dbReference type="ARBA" id="ARBA00005361"/>
    </source>
</evidence>
<reference evidence="2" key="1">
    <citation type="submission" date="2021-02" db="EMBL/GenBank/DDBJ databases">
        <authorList>
            <person name="Nowell W R."/>
        </authorList>
    </citation>
    <scope>NUCLEOTIDE SEQUENCE</scope>
</reference>
<proteinExistence type="inferred from homology"/>
<dbReference type="GO" id="GO:0045505">
    <property type="term" value="F:dynein intermediate chain binding"/>
    <property type="evidence" value="ECO:0007669"/>
    <property type="project" value="TreeGrafter"/>
</dbReference>
<evidence type="ECO:0000313" key="4">
    <source>
        <dbReference type="Proteomes" id="UP000663829"/>
    </source>
</evidence>
<dbReference type="PANTHER" id="PTHR21255">
    <property type="entry name" value="T-COMPLEX-ASSOCIATED-TESTIS-EXPRESSED 1/ DYNEIN LIGHT CHAIN"/>
    <property type="match status" value="1"/>
</dbReference>
<evidence type="ECO:0008006" key="5">
    <source>
        <dbReference type="Google" id="ProtNLM"/>
    </source>
</evidence>
<dbReference type="PANTHER" id="PTHR21255:SF65">
    <property type="entry name" value="TCTEX1 DOMAIN-CONTAINING PROTEIN 2"/>
    <property type="match status" value="1"/>
</dbReference>
<dbReference type="CDD" id="cd21451">
    <property type="entry name" value="DLC-like_TCTEX1D"/>
    <property type="match status" value="1"/>
</dbReference>
<dbReference type="GO" id="GO:0005868">
    <property type="term" value="C:cytoplasmic dynein complex"/>
    <property type="evidence" value="ECO:0007669"/>
    <property type="project" value="TreeGrafter"/>
</dbReference>
<comment type="similarity">
    <text evidence="1">Belongs to the dynein light chain Tctex-type family.</text>
</comment>
<sequence length="183" mass="21285">MSSTYPFDLTKRLTTNPTFQSSRRISRSIYDNTFGDQQQQQLLTVPVRRRQPSYQQYDAPSRIKNDQSYCLVPERNKKFDTIRVRKIINSELKLVPQTIQYDPNLCLELIKDLTVQLKKCIRDVTYSRYKLVVIITGGQDISKQGLICASRCLWDKTTDGSVTVNYKVGDIHLVVTVYFVYTE</sequence>
<gene>
    <name evidence="2" type="ORF">GPM918_LOCUS7239</name>
    <name evidence="3" type="ORF">SRO942_LOCUS7239</name>
</gene>
<dbReference type="EMBL" id="CAJNOQ010001171">
    <property type="protein sequence ID" value="CAF0873771.1"/>
    <property type="molecule type" value="Genomic_DNA"/>
</dbReference>
<dbReference type="Gene3D" id="3.30.1140.40">
    <property type="entry name" value="Tctex-1"/>
    <property type="match status" value="1"/>
</dbReference>
<dbReference type="Proteomes" id="UP000681722">
    <property type="component" value="Unassembled WGS sequence"/>
</dbReference>
<dbReference type="OrthoDB" id="10260741at2759"/>
<evidence type="ECO:0000313" key="3">
    <source>
        <dbReference type="EMBL" id="CAF3660909.1"/>
    </source>
</evidence>
<dbReference type="GO" id="GO:0005737">
    <property type="term" value="C:cytoplasm"/>
    <property type="evidence" value="ECO:0007669"/>
    <property type="project" value="TreeGrafter"/>
</dbReference>